<evidence type="ECO:0000256" key="6">
    <source>
        <dbReference type="ARBA" id="ARBA00023136"/>
    </source>
</evidence>
<dbReference type="InterPro" id="IPR002550">
    <property type="entry name" value="CNNM"/>
</dbReference>
<dbReference type="Proteomes" id="UP000178082">
    <property type="component" value="Unassembled WGS sequence"/>
</dbReference>
<evidence type="ECO:0008006" key="14">
    <source>
        <dbReference type="Google" id="ProtNLM"/>
    </source>
</evidence>
<keyword evidence="6 8" id="KW-0472">Membrane</keyword>
<keyword evidence="3" id="KW-0677">Repeat</keyword>
<keyword evidence="5 7" id="KW-0129">CBS domain</keyword>
<dbReference type="GO" id="GO:0050660">
    <property type="term" value="F:flavin adenine dinucleotide binding"/>
    <property type="evidence" value="ECO:0007669"/>
    <property type="project" value="InterPro"/>
</dbReference>
<feature type="transmembrane region" description="Helical" evidence="9">
    <location>
        <begin position="130"/>
        <end position="153"/>
    </location>
</feature>
<feature type="domain" description="CBS" evidence="10">
    <location>
        <begin position="280"/>
        <end position="337"/>
    </location>
</feature>
<comment type="subcellular location">
    <subcellularLocation>
        <location evidence="1">Membrane</location>
        <topology evidence="1">Multi-pass membrane protein</topology>
    </subcellularLocation>
</comment>
<dbReference type="InterPro" id="IPR044751">
    <property type="entry name" value="Ion_transp-like_CBS"/>
</dbReference>
<evidence type="ECO:0000256" key="9">
    <source>
        <dbReference type="SAM" id="Phobius"/>
    </source>
</evidence>
<accession>A0A1F7SI93</accession>
<evidence type="ECO:0000259" key="10">
    <source>
        <dbReference type="PROSITE" id="PS51371"/>
    </source>
</evidence>
<dbReference type="Pfam" id="PF00571">
    <property type="entry name" value="CBS"/>
    <property type="match status" value="2"/>
</dbReference>
<dbReference type="InterPro" id="IPR005170">
    <property type="entry name" value="Transptr-assoc_dom"/>
</dbReference>
<dbReference type="EMBL" id="MGDI01000025">
    <property type="protein sequence ID" value="OGL53491.1"/>
    <property type="molecule type" value="Genomic_DNA"/>
</dbReference>
<protein>
    <recommendedName>
        <fullName evidence="14">Hemolysin</fullName>
    </recommendedName>
</protein>
<dbReference type="Gene3D" id="3.10.580.10">
    <property type="entry name" value="CBS-domain"/>
    <property type="match status" value="1"/>
</dbReference>
<feature type="transmembrane region" description="Helical" evidence="9">
    <location>
        <begin position="98"/>
        <end position="118"/>
    </location>
</feature>
<dbReference type="SUPFAM" id="SSF56176">
    <property type="entry name" value="FAD-binding/transporter-associated domain-like"/>
    <property type="match status" value="1"/>
</dbReference>
<evidence type="ECO:0000256" key="1">
    <source>
        <dbReference type="ARBA" id="ARBA00004141"/>
    </source>
</evidence>
<dbReference type="InterPro" id="IPR000644">
    <property type="entry name" value="CBS_dom"/>
</dbReference>
<evidence type="ECO:0000259" key="11">
    <source>
        <dbReference type="PROSITE" id="PS51846"/>
    </source>
</evidence>
<feature type="domain" description="CBS" evidence="10">
    <location>
        <begin position="215"/>
        <end position="275"/>
    </location>
</feature>
<organism evidence="12 13">
    <name type="scientific">Candidatus Schekmanbacteria bacterium RIFCSPLOWO2_12_FULL_38_15</name>
    <dbReference type="NCBI Taxonomy" id="1817883"/>
    <lineage>
        <taxon>Bacteria</taxon>
        <taxon>Candidatus Schekmaniibacteriota</taxon>
    </lineage>
</organism>
<name>A0A1F7SI93_9BACT</name>
<feature type="transmembrane region" description="Helical" evidence="9">
    <location>
        <begin position="15"/>
        <end position="39"/>
    </location>
</feature>
<dbReference type="Pfam" id="PF01595">
    <property type="entry name" value="CNNM"/>
    <property type="match status" value="1"/>
</dbReference>
<evidence type="ECO:0000313" key="13">
    <source>
        <dbReference type="Proteomes" id="UP000178082"/>
    </source>
</evidence>
<keyword evidence="2 8" id="KW-0812">Transmembrane</keyword>
<dbReference type="InterPro" id="IPR016169">
    <property type="entry name" value="FAD-bd_PCMH_sub2"/>
</dbReference>
<dbReference type="PANTHER" id="PTHR22777">
    <property type="entry name" value="HEMOLYSIN-RELATED"/>
    <property type="match status" value="1"/>
</dbReference>
<evidence type="ECO:0000256" key="2">
    <source>
        <dbReference type="ARBA" id="ARBA00022692"/>
    </source>
</evidence>
<dbReference type="AlphaFoldDB" id="A0A1F7SI93"/>
<dbReference type="PROSITE" id="PS51846">
    <property type="entry name" value="CNNM"/>
    <property type="match status" value="1"/>
</dbReference>
<dbReference type="SMART" id="SM00116">
    <property type="entry name" value="CBS"/>
    <property type="match status" value="2"/>
</dbReference>
<feature type="transmembrane region" description="Helical" evidence="9">
    <location>
        <begin position="67"/>
        <end position="92"/>
    </location>
</feature>
<dbReference type="STRING" id="1817883.A3G31_08320"/>
<reference evidence="12 13" key="1">
    <citation type="journal article" date="2016" name="Nat. Commun.">
        <title>Thousands of microbial genomes shed light on interconnected biogeochemical processes in an aquifer system.</title>
        <authorList>
            <person name="Anantharaman K."/>
            <person name="Brown C.T."/>
            <person name="Hug L.A."/>
            <person name="Sharon I."/>
            <person name="Castelle C.J."/>
            <person name="Probst A.J."/>
            <person name="Thomas B.C."/>
            <person name="Singh A."/>
            <person name="Wilkins M.J."/>
            <person name="Karaoz U."/>
            <person name="Brodie E.L."/>
            <person name="Williams K.H."/>
            <person name="Hubbard S.S."/>
            <person name="Banfield J.F."/>
        </authorList>
    </citation>
    <scope>NUCLEOTIDE SEQUENCE [LARGE SCALE GENOMIC DNA]</scope>
</reference>
<sequence length="435" mass="49869">MEVKNLDDSSIDWGMPFGIIICLILSIIFSACETVLTSLGHSKINHLIKSGKKRAELLQLWLDNPNLILATVLVGNTISNILASFLTAIYAFKYYGKIGESIGFGLLTFVILVFCEISPKTYAKHHAEKLAIVAIILMKMFVWLLYPVTMVMMRISRGFIKMLGGKVSKEGPFITQEEIEYLIDVSDKEGVIESEKKEMLSSIFELSEISVKEIMVPRTDMVSISRKTNFDEMIKQVVEFQYSRFPVYDNKIDDIIGILHAKDLLQYWYKGEKPTDIREIMRKPCFVPESKKIDELLREFQQNKIQLAIVVDEYGVTAGLVTIEDILEEIVGEIRDEYDEEIELISNPEKGVYVVDAKINLNELEEKIGVQFPKNDYETLGGFVSDLMGRIPKRGDETRFENLKITVQEADHRRILKLKILKEEKKKEDENSQQT</sequence>
<proteinExistence type="predicted"/>
<dbReference type="Pfam" id="PF03471">
    <property type="entry name" value="CorC_HlyC"/>
    <property type="match status" value="1"/>
</dbReference>
<dbReference type="SUPFAM" id="SSF54631">
    <property type="entry name" value="CBS-domain pair"/>
    <property type="match status" value="1"/>
</dbReference>
<dbReference type="InterPro" id="IPR036318">
    <property type="entry name" value="FAD-bd_PCMH-like_sf"/>
</dbReference>
<dbReference type="Gene3D" id="3.30.465.10">
    <property type="match status" value="1"/>
</dbReference>
<evidence type="ECO:0000256" key="4">
    <source>
        <dbReference type="ARBA" id="ARBA00022989"/>
    </source>
</evidence>
<dbReference type="PANTHER" id="PTHR22777:SF17">
    <property type="entry name" value="UPF0053 PROTEIN SLL0260"/>
    <property type="match status" value="1"/>
</dbReference>
<dbReference type="PROSITE" id="PS51257">
    <property type="entry name" value="PROKAR_LIPOPROTEIN"/>
    <property type="match status" value="1"/>
</dbReference>
<dbReference type="PROSITE" id="PS51371">
    <property type="entry name" value="CBS"/>
    <property type="match status" value="2"/>
</dbReference>
<evidence type="ECO:0000256" key="7">
    <source>
        <dbReference type="PROSITE-ProRule" id="PRU00703"/>
    </source>
</evidence>
<dbReference type="GO" id="GO:0005886">
    <property type="term" value="C:plasma membrane"/>
    <property type="evidence" value="ECO:0007669"/>
    <property type="project" value="TreeGrafter"/>
</dbReference>
<dbReference type="InterPro" id="IPR046342">
    <property type="entry name" value="CBS_dom_sf"/>
</dbReference>
<evidence type="ECO:0000256" key="3">
    <source>
        <dbReference type="ARBA" id="ARBA00022737"/>
    </source>
</evidence>
<comment type="caution">
    <text evidence="12">The sequence shown here is derived from an EMBL/GenBank/DDBJ whole genome shotgun (WGS) entry which is preliminary data.</text>
</comment>
<evidence type="ECO:0000313" key="12">
    <source>
        <dbReference type="EMBL" id="OGL53491.1"/>
    </source>
</evidence>
<dbReference type="CDD" id="cd04590">
    <property type="entry name" value="CBS_pair_CorC_HlyC_assoc"/>
    <property type="match status" value="1"/>
</dbReference>
<gene>
    <name evidence="12" type="ORF">A3G31_08320</name>
</gene>
<dbReference type="FunFam" id="3.10.580.10:FF:000002">
    <property type="entry name" value="Magnesium/cobalt efflux protein CorC"/>
    <property type="match status" value="1"/>
</dbReference>
<evidence type="ECO:0000256" key="8">
    <source>
        <dbReference type="PROSITE-ProRule" id="PRU01193"/>
    </source>
</evidence>
<feature type="domain" description="CNNM transmembrane" evidence="11">
    <location>
        <begin position="8"/>
        <end position="196"/>
    </location>
</feature>
<keyword evidence="4 8" id="KW-1133">Transmembrane helix</keyword>
<dbReference type="SMART" id="SM01091">
    <property type="entry name" value="CorC_HlyC"/>
    <property type="match status" value="1"/>
</dbReference>
<evidence type="ECO:0000256" key="5">
    <source>
        <dbReference type="ARBA" id="ARBA00023122"/>
    </source>
</evidence>